<comment type="caution">
    <text evidence="2">The sequence shown here is derived from an EMBL/GenBank/DDBJ whole genome shotgun (WGS) entry which is preliminary data.</text>
</comment>
<keyword evidence="3" id="KW-1185">Reference proteome</keyword>
<proteinExistence type="predicted"/>
<feature type="region of interest" description="Disordered" evidence="1">
    <location>
        <begin position="31"/>
        <end position="91"/>
    </location>
</feature>
<sequence>MPGENSQVETGEVVEQPAELSLREELVKNLADLKSDPVDPPIEAPVEKTVTATPTEPKTGDAPVSKTAPTEVTPPVESKAKVPQSWSATEKAHWDKIPAEVQAVIARREEEAHRGITALGQDASLGKQLKEVISPYLPMIRAEGGTEAGAVRDLLQTAYILRTGNPTQKVDVLRHVAGLYGVDLAVAAQTVQQVDPQVHQLQTKIAQLEGRFVSAEQQQHQQVQGQAQSIIETFAADPKNEFYEQVKPVMAQLLVGGIAKDMQEAYDMACHAAPDVRSTILTRQTADAEAKRAAEAKAKADAKRRAAGSISGSPAGTVSTTTTANQDLSLRDELRQAMRAVTS</sequence>
<feature type="compositionally biased region" description="Polar residues" evidence="1">
    <location>
        <begin position="310"/>
        <end position="328"/>
    </location>
</feature>
<reference evidence="2 3" key="1">
    <citation type="submission" date="2024-10" db="EMBL/GenBank/DDBJ databases">
        <authorList>
            <person name="Deangelis K."/>
            <person name="Huntemann M."/>
            <person name="Clum A."/>
            <person name="Wang J."/>
            <person name="Palaniappan K."/>
            <person name="Ritter S."/>
            <person name="Chen I.-M."/>
            <person name="Stamatis D."/>
            <person name="Reddy T."/>
            <person name="O'Malley R."/>
            <person name="Daum C."/>
            <person name="Ng V."/>
            <person name="Ivanova N."/>
            <person name="Kyrpides N."/>
            <person name="Woyke T."/>
        </authorList>
    </citation>
    <scope>NUCLEOTIDE SEQUENCE [LARGE SCALE GENOMIC DNA]</scope>
    <source>
        <strain evidence="2 3">GAS97</strain>
    </source>
</reference>
<accession>A0ABW8MQB2</accession>
<feature type="region of interest" description="Disordered" evidence="1">
    <location>
        <begin position="297"/>
        <end position="331"/>
    </location>
</feature>
<evidence type="ECO:0000313" key="2">
    <source>
        <dbReference type="EMBL" id="MFK4444641.1"/>
    </source>
</evidence>
<organism evidence="2 3">
    <name type="scientific">Caballeronia udeis</name>
    <dbReference type="NCBI Taxonomy" id="1232866"/>
    <lineage>
        <taxon>Bacteria</taxon>
        <taxon>Pseudomonadati</taxon>
        <taxon>Pseudomonadota</taxon>
        <taxon>Betaproteobacteria</taxon>
        <taxon>Burkholderiales</taxon>
        <taxon>Burkholderiaceae</taxon>
        <taxon>Caballeronia</taxon>
    </lineage>
</organism>
<gene>
    <name evidence="2" type="ORF">ABH943_004663</name>
</gene>
<name>A0ABW8MQB2_9BURK</name>
<feature type="region of interest" description="Disordered" evidence="1">
    <location>
        <begin position="1"/>
        <end position="20"/>
    </location>
</feature>
<reference evidence="2 3" key="2">
    <citation type="submission" date="2024-11" db="EMBL/GenBank/DDBJ databases">
        <title>Using genomics to understand microbial adaptation to soil warming.</title>
        <authorList>
            <person name="Deangelis K.M. PhD."/>
        </authorList>
    </citation>
    <scope>NUCLEOTIDE SEQUENCE [LARGE SCALE GENOMIC DNA]</scope>
    <source>
        <strain evidence="2 3">GAS97</strain>
    </source>
</reference>
<evidence type="ECO:0000313" key="3">
    <source>
        <dbReference type="Proteomes" id="UP001620514"/>
    </source>
</evidence>
<dbReference type="RefSeq" id="WP_404609732.1">
    <property type="nucleotide sequence ID" value="NZ_JBIYDN010000015.1"/>
</dbReference>
<protein>
    <submittedName>
        <fullName evidence="2">TolA-binding protein</fullName>
    </submittedName>
</protein>
<dbReference type="Proteomes" id="UP001620514">
    <property type="component" value="Unassembled WGS sequence"/>
</dbReference>
<evidence type="ECO:0000256" key="1">
    <source>
        <dbReference type="SAM" id="MobiDB-lite"/>
    </source>
</evidence>
<dbReference type="EMBL" id="JBIYDN010000015">
    <property type="protein sequence ID" value="MFK4444641.1"/>
    <property type="molecule type" value="Genomic_DNA"/>
</dbReference>